<dbReference type="Proteomes" id="UP001187531">
    <property type="component" value="Unassembled WGS sequence"/>
</dbReference>
<evidence type="ECO:0000313" key="2">
    <source>
        <dbReference type="EMBL" id="KAK2722628.1"/>
    </source>
</evidence>
<comment type="caution">
    <text evidence="2">The sequence shown here is derived from an EMBL/GenBank/DDBJ whole genome shotgun (WGS) entry which is preliminary data.</text>
</comment>
<evidence type="ECO:0000313" key="3">
    <source>
        <dbReference type="Proteomes" id="UP001187531"/>
    </source>
</evidence>
<dbReference type="AlphaFoldDB" id="A0AA88I7B1"/>
<proteinExistence type="predicted"/>
<accession>A0AA88I7B1</accession>
<organism evidence="2 3">
    <name type="scientific">Artemia franciscana</name>
    <name type="common">Brine shrimp</name>
    <name type="synonym">Artemia sanfranciscana</name>
    <dbReference type="NCBI Taxonomy" id="6661"/>
    <lineage>
        <taxon>Eukaryota</taxon>
        <taxon>Metazoa</taxon>
        <taxon>Ecdysozoa</taxon>
        <taxon>Arthropoda</taxon>
        <taxon>Crustacea</taxon>
        <taxon>Branchiopoda</taxon>
        <taxon>Anostraca</taxon>
        <taxon>Artemiidae</taxon>
        <taxon>Artemia</taxon>
    </lineage>
</organism>
<name>A0AA88I7B1_ARTSF</name>
<reference evidence="2" key="1">
    <citation type="submission" date="2023-07" db="EMBL/GenBank/DDBJ databases">
        <title>Chromosome-level genome assembly of Artemia franciscana.</title>
        <authorList>
            <person name="Jo E."/>
        </authorList>
    </citation>
    <scope>NUCLEOTIDE SEQUENCE</scope>
    <source>
        <tissue evidence="2">Whole body</tissue>
    </source>
</reference>
<sequence>MLRLQESKDEQGLKTNLAKEIRPVKSDYGLRKRKDQCAALTIPDADANLKDDTSRGSTPSKMKIPAISLDSSDSPYQTQMKKKRYQRYNSVPPESNCGEAPELSDFIEKSPFVSEQIHKLAKAFFQRAESVRQRLTQPPTPSTDASLKGYTSFSPPPLSSRYELESLTTAYEAKKGKRRWRWGHLRFPKAIDRQ</sequence>
<dbReference type="EMBL" id="JAVRJZ010000005">
    <property type="protein sequence ID" value="KAK2722628.1"/>
    <property type="molecule type" value="Genomic_DNA"/>
</dbReference>
<feature type="region of interest" description="Disordered" evidence="1">
    <location>
        <begin position="46"/>
        <end position="76"/>
    </location>
</feature>
<protein>
    <submittedName>
        <fullName evidence="2">Uncharacterized protein</fullName>
    </submittedName>
</protein>
<keyword evidence="3" id="KW-1185">Reference proteome</keyword>
<feature type="non-terminal residue" evidence="2">
    <location>
        <position position="1"/>
    </location>
</feature>
<feature type="compositionally biased region" description="Polar residues" evidence="1">
    <location>
        <begin position="133"/>
        <end position="152"/>
    </location>
</feature>
<gene>
    <name evidence="2" type="ORF">QYM36_002976</name>
</gene>
<feature type="region of interest" description="Disordered" evidence="1">
    <location>
        <begin position="131"/>
        <end position="152"/>
    </location>
</feature>
<evidence type="ECO:0000256" key="1">
    <source>
        <dbReference type="SAM" id="MobiDB-lite"/>
    </source>
</evidence>